<dbReference type="PROSITE" id="PS50225">
    <property type="entry name" value="SOCS"/>
    <property type="match status" value="1"/>
</dbReference>
<sequence length="392" mass="45071">MQTMDYFLVSPQPIQPSTHQCFRCLQIYPKEILYSRNCPHKQKLPVSHSQIKYCRFATEQQLCRAKANINNPHKFGYTNSEDTTVTFKQLSQAVCCGDKETLEEMLYSKRFSHDINQSVKMSCLLAWAMYKRQFSVFHALMDFHERCGKLLNLDSTPYFSEKNTQPLLVYAARMNFIQGVHRLLEGGANVNVTDKDKRTALWTACSVKCVKTVELLLDYGAKIDAADNEGISPFMVSVRAMEPNFEIIMMLIRNGSSFSSPAWCPSVFYYILQNTNKMIVNMALLSCQLSPEQIYKTVLTFLLNLSYIYERGYTDIHSLNTCRTNLLHMKEMRQYLTGLGYTTSPVLPSLQSLCRKTIRQTLKENYVGKLEAGLEQLGLPHTLKLFVQLRNI</sequence>
<name>A0A0L8H9H1_OCTBM</name>
<evidence type="ECO:0000256" key="3">
    <source>
        <dbReference type="PROSITE-ProRule" id="PRU00023"/>
    </source>
</evidence>
<dbReference type="Pfam" id="PF12796">
    <property type="entry name" value="Ank_2"/>
    <property type="match status" value="1"/>
</dbReference>
<dbReference type="SUPFAM" id="SSF158235">
    <property type="entry name" value="SOCS box-like"/>
    <property type="match status" value="1"/>
</dbReference>
<dbReference type="SMART" id="SM00248">
    <property type="entry name" value="ANK"/>
    <property type="match status" value="3"/>
</dbReference>
<dbReference type="InterPro" id="IPR050745">
    <property type="entry name" value="Multifunctional_regulatory"/>
</dbReference>
<gene>
    <name evidence="5" type="ORF">OCBIM_22019886mg</name>
</gene>
<dbReference type="InterPro" id="IPR002110">
    <property type="entry name" value="Ankyrin_rpt"/>
</dbReference>
<keyword evidence="1" id="KW-0677">Repeat</keyword>
<dbReference type="AlphaFoldDB" id="A0A0L8H9H1"/>
<feature type="repeat" description="ANK" evidence="3">
    <location>
        <begin position="196"/>
        <end position="228"/>
    </location>
</feature>
<dbReference type="GO" id="GO:0035556">
    <property type="term" value="P:intracellular signal transduction"/>
    <property type="evidence" value="ECO:0007669"/>
    <property type="project" value="InterPro"/>
</dbReference>
<dbReference type="PROSITE" id="PS50088">
    <property type="entry name" value="ANK_REPEAT"/>
    <property type="match status" value="1"/>
</dbReference>
<dbReference type="STRING" id="37653.A0A0L8H9H1"/>
<accession>A0A0L8H9H1</accession>
<protein>
    <recommendedName>
        <fullName evidence="4">SOCS box domain-containing protein</fullName>
    </recommendedName>
</protein>
<feature type="domain" description="SOCS box" evidence="4">
    <location>
        <begin position="349"/>
        <end position="392"/>
    </location>
</feature>
<dbReference type="KEGG" id="obi:106872091"/>
<dbReference type="Gene3D" id="1.25.40.20">
    <property type="entry name" value="Ankyrin repeat-containing domain"/>
    <property type="match status" value="1"/>
</dbReference>
<dbReference type="PANTHER" id="PTHR24189:SF50">
    <property type="entry name" value="ANKYRIN REPEAT AND SOCS BOX PROTEIN 2"/>
    <property type="match status" value="1"/>
</dbReference>
<dbReference type="PANTHER" id="PTHR24189">
    <property type="entry name" value="MYOTROPHIN"/>
    <property type="match status" value="1"/>
</dbReference>
<dbReference type="SUPFAM" id="SSF48403">
    <property type="entry name" value="Ankyrin repeat"/>
    <property type="match status" value="1"/>
</dbReference>
<evidence type="ECO:0000259" key="4">
    <source>
        <dbReference type="PROSITE" id="PS50225"/>
    </source>
</evidence>
<evidence type="ECO:0000256" key="2">
    <source>
        <dbReference type="ARBA" id="ARBA00023043"/>
    </source>
</evidence>
<organism evidence="5">
    <name type="scientific">Octopus bimaculoides</name>
    <name type="common">California two-spotted octopus</name>
    <dbReference type="NCBI Taxonomy" id="37653"/>
    <lineage>
        <taxon>Eukaryota</taxon>
        <taxon>Metazoa</taxon>
        <taxon>Spiralia</taxon>
        <taxon>Lophotrochozoa</taxon>
        <taxon>Mollusca</taxon>
        <taxon>Cephalopoda</taxon>
        <taxon>Coleoidea</taxon>
        <taxon>Octopodiformes</taxon>
        <taxon>Octopoda</taxon>
        <taxon>Incirrata</taxon>
        <taxon>Octopodidae</taxon>
        <taxon>Octopus</taxon>
    </lineage>
</organism>
<dbReference type="EMBL" id="KQ418832">
    <property type="protein sequence ID" value="KOF85714.1"/>
    <property type="molecule type" value="Genomic_DNA"/>
</dbReference>
<dbReference type="InterPro" id="IPR036770">
    <property type="entry name" value="Ankyrin_rpt-contain_sf"/>
</dbReference>
<dbReference type="SMART" id="SM00969">
    <property type="entry name" value="SOCS_box"/>
    <property type="match status" value="1"/>
</dbReference>
<proteinExistence type="predicted"/>
<dbReference type="InterPro" id="IPR036036">
    <property type="entry name" value="SOCS_box-like_dom_sf"/>
</dbReference>
<evidence type="ECO:0000256" key="1">
    <source>
        <dbReference type="ARBA" id="ARBA00022737"/>
    </source>
</evidence>
<dbReference type="Pfam" id="PF07525">
    <property type="entry name" value="SOCS_box"/>
    <property type="match status" value="1"/>
</dbReference>
<dbReference type="OrthoDB" id="194358at2759"/>
<keyword evidence="2 3" id="KW-0040">ANK repeat</keyword>
<reference evidence="5" key="1">
    <citation type="submission" date="2015-07" db="EMBL/GenBank/DDBJ databases">
        <title>MeaNS - Measles Nucleotide Surveillance Program.</title>
        <authorList>
            <person name="Tran T."/>
            <person name="Druce J."/>
        </authorList>
    </citation>
    <scope>NUCLEOTIDE SEQUENCE</scope>
    <source>
        <strain evidence="5">UCB-OBI-ISO-001</strain>
        <tissue evidence="5">Gonad</tissue>
    </source>
</reference>
<dbReference type="InterPro" id="IPR001496">
    <property type="entry name" value="SOCS_box"/>
</dbReference>
<evidence type="ECO:0000313" key="5">
    <source>
        <dbReference type="EMBL" id="KOF85714.1"/>
    </source>
</evidence>